<organism evidence="3 4">
    <name type="scientific">Pogonomyrmex barbatus</name>
    <name type="common">red harvester ant</name>
    <dbReference type="NCBI Taxonomy" id="144034"/>
    <lineage>
        <taxon>Eukaryota</taxon>
        <taxon>Metazoa</taxon>
        <taxon>Ecdysozoa</taxon>
        <taxon>Arthropoda</taxon>
        <taxon>Hexapoda</taxon>
        <taxon>Insecta</taxon>
        <taxon>Pterygota</taxon>
        <taxon>Neoptera</taxon>
        <taxon>Endopterygota</taxon>
        <taxon>Hymenoptera</taxon>
        <taxon>Apocrita</taxon>
        <taxon>Aculeata</taxon>
        <taxon>Formicoidea</taxon>
        <taxon>Formicidae</taxon>
        <taxon>Myrmicinae</taxon>
        <taxon>Pogonomyrmex</taxon>
    </lineage>
</organism>
<protein>
    <submittedName>
        <fullName evidence="4">Uncharacterized protein LOC105422622 isoform X1</fullName>
    </submittedName>
</protein>
<evidence type="ECO:0000313" key="4">
    <source>
        <dbReference type="RefSeq" id="XP_011630367.1"/>
    </source>
</evidence>
<dbReference type="GeneID" id="105422622"/>
<evidence type="ECO:0000256" key="2">
    <source>
        <dbReference type="SAM" id="SignalP"/>
    </source>
</evidence>
<accession>A0A6I9VRT8</accession>
<gene>
    <name evidence="4" type="primary">LOC105422622</name>
</gene>
<dbReference type="Proteomes" id="UP000504615">
    <property type="component" value="Unplaced"/>
</dbReference>
<dbReference type="OrthoDB" id="7554116at2759"/>
<name>A0A6I9VRT8_9HYME</name>
<proteinExistence type="predicted"/>
<dbReference type="KEGG" id="pbar:105422622"/>
<sequence>MIIRHQFSLIYILCCAATIYGSLLDANDAETCNLLCVQCNASAVFANGHCECNFADDIDKVSGAECVQRVQREIQDFELNILSEDLTDEERNVRSILKYRRRLRPGDAEKVAQYFINGGPEAGHSHFSRAFEAARNSADSATNSFSGVVKESNPEDGFHDVSLNSPVSWNAFNSPCSYVVSEAVPYGIPTMHGIQTYSPALGAINPDLISPTGGYDPTSPIGAIHPHGLPLHHALVRAVTLPGHVLHHILHPRVLHHYPLHGGIVRSTNSPQDQSGFVGQSCETNDASTTSNARNNADKPEQNRLADLVQSPVTWLANALHQPIAPSQYQHVPSYQYQNPYYSPLMSILQPVTNGYILQPVSHYTQDTTDQLVSATNPHSYCDNNANTQQRSAVSTADKTAHPDDTEKSNDRNKNIIDTSKKTENGTDKS</sequence>
<reference evidence="4" key="1">
    <citation type="submission" date="2025-08" db="UniProtKB">
        <authorList>
            <consortium name="RefSeq"/>
        </authorList>
    </citation>
    <scope>IDENTIFICATION</scope>
</reference>
<feature type="region of interest" description="Disordered" evidence="1">
    <location>
        <begin position="265"/>
        <end position="301"/>
    </location>
</feature>
<feature type="signal peptide" evidence="2">
    <location>
        <begin position="1"/>
        <end position="21"/>
    </location>
</feature>
<feature type="compositionally biased region" description="Basic and acidic residues" evidence="1">
    <location>
        <begin position="399"/>
        <end position="430"/>
    </location>
</feature>
<feature type="compositionally biased region" description="Polar residues" evidence="1">
    <location>
        <begin position="375"/>
        <end position="398"/>
    </location>
</feature>
<feature type="chain" id="PRO_5026848422" evidence="2">
    <location>
        <begin position="22"/>
        <end position="430"/>
    </location>
</feature>
<feature type="compositionally biased region" description="Polar residues" evidence="1">
    <location>
        <begin position="266"/>
        <end position="295"/>
    </location>
</feature>
<feature type="region of interest" description="Disordered" evidence="1">
    <location>
        <begin position="375"/>
        <end position="430"/>
    </location>
</feature>
<keyword evidence="3" id="KW-1185">Reference proteome</keyword>
<evidence type="ECO:0000313" key="3">
    <source>
        <dbReference type="Proteomes" id="UP000504615"/>
    </source>
</evidence>
<dbReference type="AlphaFoldDB" id="A0A6I9VRT8"/>
<keyword evidence="2" id="KW-0732">Signal</keyword>
<evidence type="ECO:0000256" key="1">
    <source>
        <dbReference type="SAM" id="MobiDB-lite"/>
    </source>
</evidence>
<dbReference type="RefSeq" id="XP_011630367.1">
    <property type="nucleotide sequence ID" value="XM_011632065.2"/>
</dbReference>